<comment type="similarity">
    <text evidence="2 13">Belongs to the amiloride-sensitive sodium channel (TC 1.A.6) family.</text>
</comment>
<protein>
    <submittedName>
        <fullName evidence="16">Amiloride-sensitive sodium channel subunit gamma</fullName>
    </submittedName>
</protein>
<evidence type="ECO:0000256" key="10">
    <source>
        <dbReference type="ARBA" id="ARBA00023180"/>
    </source>
</evidence>
<dbReference type="STRING" id="131310.A0A0N4ZJN9"/>
<keyword evidence="9 14" id="KW-0472">Membrane</keyword>
<dbReference type="PANTHER" id="PTHR11690">
    <property type="entry name" value="AMILORIDE-SENSITIVE SODIUM CHANNEL-RELATED"/>
    <property type="match status" value="1"/>
</dbReference>
<evidence type="ECO:0000313" key="16">
    <source>
        <dbReference type="WBParaSite" id="PTRK_0000827100.1"/>
    </source>
</evidence>
<evidence type="ECO:0000256" key="4">
    <source>
        <dbReference type="ARBA" id="ARBA00022461"/>
    </source>
</evidence>
<name>A0A0N4ZJN9_PARTI</name>
<dbReference type="WBParaSite" id="PTRK_0000827100.1">
    <property type="protein sequence ID" value="PTRK_0000827100.1"/>
    <property type="gene ID" value="PTRK_0000827100"/>
</dbReference>
<evidence type="ECO:0000256" key="14">
    <source>
        <dbReference type="SAM" id="Phobius"/>
    </source>
</evidence>
<dbReference type="PANTHER" id="PTHR11690:SF248">
    <property type="entry name" value="PICKPOCKET 17, ISOFORM A"/>
    <property type="match status" value="1"/>
</dbReference>
<sequence length="348" mass="39945">MTTGILTSTVNGIYYKSFNADPQKFLIDFTLHDNHYRNTKLINSTKSFPNKFGNCYIHQGKNDYPIERVGKDFGLSLILEAKVSDIKNRYRKGLGIDPIFGVHMKIEHENDTQNIDFNSNFLSMGYEVNVPITIEKETNDKSFSNCRELATDLSDNFFRQTKYSLDTCFTCCLKEKQYDSCGYETPFSPNIAAYRLNTNKCQTKECYQCSKEELFPDTNEKKKAFFNNCKCLLPCESYRHMYSPSVSKLHVGNIGKLFNYNAGDDKEKINIKSNFVFLNFYIKDLMVKTRTEVVDQIFSNLFSDLGNNLSLLLGIGVFNIVEVLFCLIAICYNRKATGTGFGRDDHLT</sequence>
<evidence type="ECO:0000256" key="6">
    <source>
        <dbReference type="ARBA" id="ARBA00022989"/>
    </source>
</evidence>
<keyword evidence="10" id="KW-0325">Glycoprotein</keyword>
<dbReference type="InterPro" id="IPR001873">
    <property type="entry name" value="ENaC"/>
</dbReference>
<keyword evidence="15" id="KW-1185">Reference proteome</keyword>
<evidence type="ECO:0000256" key="11">
    <source>
        <dbReference type="ARBA" id="ARBA00023201"/>
    </source>
</evidence>
<keyword evidence="11 13" id="KW-0739">Sodium transport</keyword>
<keyword evidence="3 13" id="KW-0813">Transport</keyword>
<dbReference type="PRINTS" id="PR01078">
    <property type="entry name" value="AMINACHANNEL"/>
</dbReference>
<dbReference type="Pfam" id="PF00858">
    <property type="entry name" value="ASC"/>
    <property type="match status" value="1"/>
</dbReference>
<proteinExistence type="inferred from homology"/>
<feature type="transmembrane region" description="Helical" evidence="14">
    <location>
        <begin position="309"/>
        <end position="332"/>
    </location>
</feature>
<evidence type="ECO:0000256" key="2">
    <source>
        <dbReference type="ARBA" id="ARBA00007193"/>
    </source>
</evidence>
<evidence type="ECO:0000256" key="13">
    <source>
        <dbReference type="RuleBase" id="RU000679"/>
    </source>
</evidence>
<evidence type="ECO:0000256" key="8">
    <source>
        <dbReference type="ARBA" id="ARBA00023065"/>
    </source>
</evidence>
<comment type="subcellular location">
    <subcellularLocation>
        <location evidence="1">Membrane</location>
        <topology evidence="1">Multi-pass membrane protein</topology>
    </subcellularLocation>
</comment>
<dbReference type="AlphaFoldDB" id="A0A0N4ZJN9"/>
<reference evidence="16" key="1">
    <citation type="submission" date="2017-02" db="UniProtKB">
        <authorList>
            <consortium name="WormBaseParasite"/>
        </authorList>
    </citation>
    <scope>IDENTIFICATION</scope>
</reference>
<evidence type="ECO:0000313" key="15">
    <source>
        <dbReference type="Proteomes" id="UP000038045"/>
    </source>
</evidence>
<accession>A0A0N4ZJN9</accession>
<keyword evidence="5 13" id="KW-0812">Transmembrane</keyword>
<keyword evidence="4 13" id="KW-0894">Sodium channel</keyword>
<evidence type="ECO:0000256" key="9">
    <source>
        <dbReference type="ARBA" id="ARBA00023136"/>
    </source>
</evidence>
<keyword evidence="6 14" id="KW-1133">Transmembrane helix</keyword>
<keyword evidence="8 13" id="KW-0406">Ion transport</keyword>
<dbReference type="Proteomes" id="UP000038045">
    <property type="component" value="Unplaced"/>
</dbReference>
<evidence type="ECO:0000256" key="1">
    <source>
        <dbReference type="ARBA" id="ARBA00004141"/>
    </source>
</evidence>
<evidence type="ECO:0000256" key="5">
    <source>
        <dbReference type="ARBA" id="ARBA00022692"/>
    </source>
</evidence>
<keyword evidence="7" id="KW-0915">Sodium</keyword>
<keyword evidence="12 13" id="KW-0407">Ion channel</keyword>
<organism evidence="15 16">
    <name type="scientific">Parastrongyloides trichosuri</name>
    <name type="common">Possum-specific nematode worm</name>
    <dbReference type="NCBI Taxonomy" id="131310"/>
    <lineage>
        <taxon>Eukaryota</taxon>
        <taxon>Metazoa</taxon>
        <taxon>Ecdysozoa</taxon>
        <taxon>Nematoda</taxon>
        <taxon>Chromadorea</taxon>
        <taxon>Rhabditida</taxon>
        <taxon>Tylenchina</taxon>
        <taxon>Panagrolaimomorpha</taxon>
        <taxon>Strongyloidoidea</taxon>
        <taxon>Strongyloididae</taxon>
        <taxon>Parastrongyloides</taxon>
    </lineage>
</organism>
<evidence type="ECO:0000256" key="12">
    <source>
        <dbReference type="ARBA" id="ARBA00023303"/>
    </source>
</evidence>
<evidence type="ECO:0000256" key="3">
    <source>
        <dbReference type="ARBA" id="ARBA00022448"/>
    </source>
</evidence>
<evidence type="ECO:0000256" key="7">
    <source>
        <dbReference type="ARBA" id="ARBA00023053"/>
    </source>
</evidence>
<dbReference type="GO" id="GO:0015280">
    <property type="term" value="F:ligand-gated sodium channel activity"/>
    <property type="evidence" value="ECO:0007669"/>
    <property type="project" value="TreeGrafter"/>
</dbReference>
<dbReference type="GO" id="GO:0005886">
    <property type="term" value="C:plasma membrane"/>
    <property type="evidence" value="ECO:0007669"/>
    <property type="project" value="TreeGrafter"/>
</dbReference>